<dbReference type="InterPro" id="IPR036282">
    <property type="entry name" value="Glutathione-S-Trfase_C_sf"/>
</dbReference>
<accession>G1SXP3</accession>
<keyword evidence="3" id="KW-1185">Reference proteome</keyword>
<protein>
    <recommendedName>
        <fullName evidence="1">GST C-terminal domain-containing protein</fullName>
    </recommendedName>
</protein>
<dbReference type="Pfam" id="PF00043">
    <property type="entry name" value="GST_C"/>
    <property type="match status" value="1"/>
</dbReference>
<dbReference type="Bgee" id="ENSOCUG00000009676">
    <property type="expression patterns" value="Expressed in ovary and 14 other cell types or tissues"/>
</dbReference>
<sequence>LLRSLSSLSLCFLPTSESRKLKPEYLKGLPEKLQLYSQFLGKRPWFAGDKITFADFLVYNILDQNRIFEPGCLDAFPNLKDFMSRFEVTP</sequence>
<dbReference type="PANTHER" id="PTHR11571">
    <property type="entry name" value="GLUTATHIONE S-TRANSFERASE"/>
    <property type="match status" value="1"/>
</dbReference>
<proteinExistence type="predicted"/>
<dbReference type="GO" id="GO:0006749">
    <property type="term" value="P:glutathione metabolic process"/>
    <property type="evidence" value="ECO:0007669"/>
    <property type="project" value="TreeGrafter"/>
</dbReference>
<reference evidence="2" key="3">
    <citation type="submission" date="2025-09" db="UniProtKB">
        <authorList>
            <consortium name="Ensembl"/>
        </authorList>
    </citation>
    <scope>IDENTIFICATION</scope>
    <source>
        <strain evidence="2">Thorbecke</strain>
    </source>
</reference>
<dbReference type="PROSITE" id="PS50405">
    <property type="entry name" value="GST_CTER"/>
    <property type="match status" value="1"/>
</dbReference>
<evidence type="ECO:0000259" key="1">
    <source>
        <dbReference type="PROSITE" id="PS50405"/>
    </source>
</evidence>
<evidence type="ECO:0000313" key="3">
    <source>
        <dbReference type="Proteomes" id="UP000001811"/>
    </source>
</evidence>
<name>G1SXP3_RABIT</name>
<dbReference type="SMR" id="G1SXP3"/>
<dbReference type="SUPFAM" id="SSF47616">
    <property type="entry name" value="GST C-terminal domain-like"/>
    <property type="match status" value="1"/>
</dbReference>
<dbReference type="FunFam" id="1.20.1050.10:FF:000083">
    <property type="entry name" value="Glutathione S-transferase Mu 1"/>
    <property type="match status" value="1"/>
</dbReference>
<dbReference type="HOGENOM" id="CLU_039475_2_0_1"/>
<dbReference type="GO" id="GO:0004364">
    <property type="term" value="F:glutathione transferase activity"/>
    <property type="evidence" value="ECO:0007669"/>
    <property type="project" value="TreeGrafter"/>
</dbReference>
<feature type="domain" description="GST C-terminal" evidence="1">
    <location>
        <begin position="1"/>
        <end position="90"/>
    </location>
</feature>
<organism evidence="2 3">
    <name type="scientific">Oryctolagus cuniculus</name>
    <name type="common">Rabbit</name>
    <dbReference type="NCBI Taxonomy" id="9986"/>
    <lineage>
        <taxon>Eukaryota</taxon>
        <taxon>Metazoa</taxon>
        <taxon>Chordata</taxon>
        <taxon>Craniata</taxon>
        <taxon>Vertebrata</taxon>
        <taxon>Euteleostomi</taxon>
        <taxon>Mammalia</taxon>
        <taxon>Eutheria</taxon>
        <taxon>Euarchontoglires</taxon>
        <taxon>Glires</taxon>
        <taxon>Lagomorpha</taxon>
        <taxon>Leporidae</taxon>
        <taxon>Oryctolagus</taxon>
    </lineage>
</organism>
<dbReference type="Ensembl" id="ENSOCUT00000009676.3">
    <property type="protein sequence ID" value="ENSOCUP00000008339.3"/>
    <property type="gene ID" value="ENSOCUG00000009676.3"/>
</dbReference>
<reference evidence="2" key="2">
    <citation type="submission" date="2025-08" db="UniProtKB">
        <authorList>
            <consortium name="Ensembl"/>
        </authorList>
    </citation>
    <scope>IDENTIFICATION</scope>
    <source>
        <strain evidence="2">Thorbecke</strain>
    </source>
</reference>
<dbReference type="Proteomes" id="UP000001811">
    <property type="component" value="Chromosome 13"/>
</dbReference>
<dbReference type="InterPro" id="IPR010987">
    <property type="entry name" value="Glutathione-S-Trfase_C-like"/>
</dbReference>
<evidence type="ECO:0000313" key="2">
    <source>
        <dbReference type="Ensembl" id="ENSOCUP00000008339.3"/>
    </source>
</evidence>
<dbReference type="STRING" id="9986.ENSOCUP00000008339"/>
<dbReference type="InterPro" id="IPR004046">
    <property type="entry name" value="GST_C"/>
</dbReference>
<dbReference type="AlphaFoldDB" id="G1SXP3"/>
<dbReference type="GeneTree" id="ENSGT00940000160258"/>
<dbReference type="PANTHER" id="PTHR11571:SF247">
    <property type="entry name" value="GLUTATHIONE S-TRANSFERASE MU 1"/>
    <property type="match status" value="1"/>
</dbReference>
<dbReference type="Gene3D" id="1.20.1050.10">
    <property type="match status" value="1"/>
</dbReference>
<dbReference type="eggNOG" id="KOG1695">
    <property type="taxonomic scope" value="Eukaryota"/>
</dbReference>
<dbReference type="InParanoid" id="G1SXP3"/>
<reference evidence="2 3" key="1">
    <citation type="journal article" date="2011" name="Nature">
        <title>A high-resolution map of human evolutionary constraint using 29 mammals.</title>
        <authorList>
            <person name="Lindblad-Toh K."/>
            <person name="Garber M."/>
            <person name="Zuk O."/>
            <person name="Lin M.F."/>
            <person name="Parker B.J."/>
            <person name="Washietl S."/>
            <person name="Kheradpour P."/>
            <person name="Ernst J."/>
            <person name="Jordan G."/>
            <person name="Mauceli E."/>
            <person name="Ward L.D."/>
            <person name="Lowe C.B."/>
            <person name="Holloway A.K."/>
            <person name="Clamp M."/>
            <person name="Gnerre S."/>
            <person name="Alfoldi J."/>
            <person name="Beal K."/>
            <person name="Chang J."/>
            <person name="Clawson H."/>
            <person name="Cuff J."/>
            <person name="Di Palma F."/>
            <person name="Fitzgerald S."/>
            <person name="Flicek P."/>
            <person name="Guttman M."/>
            <person name="Hubisz M.J."/>
            <person name="Jaffe D.B."/>
            <person name="Jungreis I."/>
            <person name="Kent W.J."/>
            <person name="Kostka D."/>
            <person name="Lara M."/>
            <person name="Martins A.L."/>
            <person name="Massingham T."/>
            <person name="Moltke I."/>
            <person name="Raney B.J."/>
            <person name="Rasmussen M.D."/>
            <person name="Robinson J."/>
            <person name="Stark A."/>
            <person name="Vilella A.J."/>
            <person name="Wen J."/>
            <person name="Xie X."/>
            <person name="Zody M.C."/>
            <person name="Baldwin J."/>
            <person name="Bloom T."/>
            <person name="Chin C.W."/>
            <person name="Heiman D."/>
            <person name="Nicol R."/>
            <person name="Nusbaum C."/>
            <person name="Young S."/>
            <person name="Wilkinson J."/>
            <person name="Worley K.C."/>
            <person name="Kovar C.L."/>
            <person name="Muzny D.M."/>
            <person name="Gibbs R.A."/>
            <person name="Cree A."/>
            <person name="Dihn H.H."/>
            <person name="Fowler G."/>
            <person name="Jhangiani S."/>
            <person name="Joshi V."/>
            <person name="Lee S."/>
            <person name="Lewis L.R."/>
            <person name="Nazareth L.V."/>
            <person name="Okwuonu G."/>
            <person name="Santibanez J."/>
            <person name="Warren W.C."/>
            <person name="Mardis E.R."/>
            <person name="Weinstock G.M."/>
            <person name="Wilson R.K."/>
            <person name="Delehaunty K."/>
            <person name="Dooling D."/>
            <person name="Fronik C."/>
            <person name="Fulton L."/>
            <person name="Fulton B."/>
            <person name="Graves T."/>
            <person name="Minx P."/>
            <person name="Sodergren E."/>
            <person name="Birney E."/>
            <person name="Margulies E.H."/>
            <person name="Herrero J."/>
            <person name="Green E.D."/>
            <person name="Haussler D."/>
            <person name="Siepel A."/>
            <person name="Goldman N."/>
            <person name="Pollard K.S."/>
            <person name="Pedersen J.S."/>
            <person name="Lander E.S."/>
            <person name="Kellis M."/>
        </authorList>
    </citation>
    <scope>NUCLEOTIDE SEQUENCE [LARGE SCALE GENOMIC DNA]</scope>
    <source>
        <strain evidence="2 3">Thorbecke inbred</strain>
    </source>
</reference>
<dbReference type="InterPro" id="IPR050213">
    <property type="entry name" value="GST_superfamily"/>
</dbReference>
<dbReference type="EMBL" id="AAGW02000963">
    <property type="status" value="NOT_ANNOTATED_CDS"/>
    <property type="molecule type" value="Genomic_DNA"/>
</dbReference>